<evidence type="ECO:0000313" key="2">
    <source>
        <dbReference type="Proteomes" id="UP000642571"/>
    </source>
</evidence>
<dbReference type="Gene3D" id="3.40.30.10">
    <property type="entry name" value="Glutaredoxin"/>
    <property type="match status" value="1"/>
</dbReference>
<comment type="caution">
    <text evidence="1">The sequence shown here is derived from an EMBL/GenBank/DDBJ whole genome shotgun (WGS) entry which is preliminary data.</text>
</comment>
<evidence type="ECO:0000313" key="1">
    <source>
        <dbReference type="EMBL" id="GGD07414.1"/>
    </source>
</evidence>
<keyword evidence="2" id="KW-1185">Reference proteome</keyword>
<dbReference type="InterPro" id="IPR036249">
    <property type="entry name" value="Thioredoxin-like_sf"/>
</dbReference>
<protein>
    <submittedName>
        <fullName evidence="1">Thioredoxin</fullName>
    </submittedName>
</protein>
<dbReference type="EMBL" id="BMIN01000004">
    <property type="protein sequence ID" value="GGD07414.1"/>
    <property type="molecule type" value="Genomic_DNA"/>
</dbReference>
<accession>A0ABQ1PZ25</accession>
<dbReference type="SUPFAM" id="SSF52833">
    <property type="entry name" value="Thioredoxin-like"/>
    <property type="match status" value="1"/>
</dbReference>
<name>A0ABQ1PZ25_9BACI</name>
<reference evidence="2" key="1">
    <citation type="journal article" date="2019" name="Int. J. Syst. Evol. Microbiol.">
        <title>The Global Catalogue of Microorganisms (GCM) 10K type strain sequencing project: providing services to taxonomists for standard genome sequencing and annotation.</title>
        <authorList>
            <consortium name="The Broad Institute Genomics Platform"/>
            <consortium name="The Broad Institute Genome Sequencing Center for Infectious Disease"/>
            <person name="Wu L."/>
            <person name="Ma J."/>
        </authorList>
    </citation>
    <scope>NUCLEOTIDE SEQUENCE [LARGE SCALE GENOMIC DNA]</scope>
    <source>
        <strain evidence="2">CGMCC 1.15353</strain>
    </source>
</reference>
<dbReference type="RefSeq" id="WP_308422055.1">
    <property type="nucleotide sequence ID" value="NZ_BMIN01000004.1"/>
</dbReference>
<sequence length="191" mass="22704">MIVQLEGWFEKGMRPQEYVTAMEKHQENFMNVYQSYQLPDDQQFFDDLKVKQLRVIVLTEDWCGDAMMNIPILLKLSEASRMDVRFLKRDENPELMDQYLTNGSSRSIPIFIFMNEDGEEEAVWGPRAPKIQEVVDEARENMPDKDHPSFEEKQKEMILFLTKAYRENEEFWQEVYASLKETLSSLEIKTK</sequence>
<dbReference type="Proteomes" id="UP000642571">
    <property type="component" value="Unassembled WGS sequence"/>
</dbReference>
<organism evidence="1 2">
    <name type="scientific">Pontibacillus salipaludis</name>
    <dbReference type="NCBI Taxonomy" id="1697394"/>
    <lineage>
        <taxon>Bacteria</taxon>
        <taxon>Bacillati</taxon>
        <taxon>Bacillota</taxon>
        <taxon>Bacilli</taxon>
        <taxon>Bacillales</taxon>
        <taxon>Bacillaceae</taxon>
        <taxon>Pontibacillus</taxon>
    </lineage>
</organism>
<dbReference type="Pfam" id="PF14595">
    <property type="entry name" value="Thioredoxin_9"/>
    <property type="match status" value="1"/>
</dbReference>
<dbReference type="CDD" id="cd02947">
    <property type="entry name" value="TRX_family"/>
    <property type="match status" value="1"/>
</dbReference>
<gene>
    <name evidence="1" type="ORF">GCM10011389_13750</name>
</gene>
<proteinExistence type="predicted"/>